<dbReference type="Proteomes" id="UP000615455">
    <property type="component" value="Unassembled WGS sequence"/>
</dbReference>
<keyword evidence="1" id="KW-0812">Transmembrane</keyword>
<accession>A0ABQ2BVT2</accession>
<proteinExistence type="predicted"/>
<gene>
    <name evidence="2" type="ORF">GCM10008018_20310</name>
</gene>
<organism evidence="2 3">
    <name type="scientific">Paenibacillus marchantiophytorum</name>
    <dbReference type="NCBI Taxonomy" id="1619310"/>
    <lineage>
        <taxon>Bacteria</taxon>
        <taxon>Bacillati</taxon>
        <taxon>Bacillota</taxon>
        <taxon>Bacilli</taxon>
        <taxon>Bacillales</taxon>
        <taxon>Paenibacillaceae</taxon>
        <taxon>Paenibacillus</taxon>
    </lineage>
</organism>
<reference evidence="3" key="1">
    <citation type="journal article" date="2019" name="Int. J. Syst. Evol. Microbiol.">
        <title>The Global Catalogue of Microorganisms (GCM) 10K type strain sequencing project: providing services to taxonomists for standard genome sequencing and annotation.</title>
        <authorList>
            <consortium name="The Broad Institute Genomics Platform"/>
            <consortium name="The Broad Institute Genome Sequencing Center for Infectious Disease"/>
            <person name="Wu L."/>
            <person name="Ma J."/>
        </authorList>
    </citation>
    <scope>NUCLEOTIDE SEQUENCE [LARGE SCALE GENOMIC DNA]</scope>
    <source>
        <strain evidence="3">CGMCC 1.15043</strain>
    </source>
</reference>
<keyword evidence="1" id="KW-1133">Transmembrane helix</keyword>
<name>A0ABQ2BVT2_9BACL</name>
<sequence>MQGELLKKLRYKQGRALVLHAPEGYKLGIEDSGEPVGTYDFLFGLHILSKAPRSKRILTAIACLRSFKIFLLIAQLAMWRWTKNGPLCASAIKIK</sequence>
<keyword evidence="3" id="KW-1185">Reference proteome</keyword>
<evidence type="ECO:0000256" key="1">
    <source>
        <dbReference type="SAM" id="Phobius"/>
    </source>
</evidence>
<protein>
    <submittedName>
        <fullName evidence="2">Uncharacterized protein</fullName>
    </submittedName>
</protein>
<keyword evidence="1" id="KW-0472">Membrane</keyword>
<evidence type="ECO:0000313" key="2">
    <source>
        <dbReference type="EMBL" id="GGI47068.1"/>
    </source>
</evidence>
<feature type="transmembrane region" description="Helical" evidence="1">
    <location>
        <begin position="57"/>
        <end position="77"/>
    </location>
</feature>
<evidence type="ECO:0000313" key="3">
    <source>
        <dbReference type="Proteomes" id="UP000615455"/>
    </source>
</evidence>
<dbReference type="EMBL" id="BMHE01000007">
    <property type="protein sequence ID" value="GGI47068.1"/>
    <property type="molecule type" value="Genomic_DNA"/>
</dbReference>
<comment type="caution">
    <text evidence="2">The sequence shown here is derived from an EMBL/GenBank/DDBJ whole genome shotgun (WGS) entry which is preliminary data.</text>
</comment>
<dbReference type="RefSeq" id="WP_229757557.1">
    <property type="nucleotide sequence ID" value="NZ_BMHE01000007.1"/>
</dbReference>